<feature type="region of interest" description="Disordered" evidence="1">
    <location>
        <begin position="39"/>
        <end position="59"/>
    </location>
</feature>
<evidence type="ECO:0000313" key="4">
    <source>
        <dbReference type="Proteomes" id="UP001304243"/>
    </source>
</evidence>
<sequence>MSSTFKTVRNPLLDGQDQGFRESTLPFRSLFQQSHAKLSNRFQHHASRKVVPTSSKERKKKVSAVVHLSQHIKQDQQQSEPYVHYNGPFETLDQLPKEKLDWITQETSNNKELRHPLLDYPGSIVLRKPHHKHSSLLGHHHHHQSNLMKPKATFYIRVLQVINQNSSKPCLLRSSMELNDQLFEGSFAVSQKCASYTINRDVEKPSSATLSIYAQPKTTLGAFNSRFRQPEVCLGSQVFKIPMRPCEKKLKRITIQDAEGNNQYQVLVVYGTFVSSRVMTLLDNKLIYEGFITVYTRGKLIPRWARYWATLYPGHIELYDFEYKKRRKALYKISIKALLDVFHPPTDDDERLVDVGSLGLALQFSHESLSMENSINPDFEYRMYILPDDHERSQEWEQALMHAASLINEFRYDESYIATKVNSETEFTLQTPLDEDSSTKVISSKFLW</sequence>
<gene>
    <name evidence="3" type="ORF">ATC70_008327</name>
</gene>
<keyword evidence="4" id="KW-1185">Reference proteome</keyword>
<name>A0AAN7DRV6_9FUNG</name>
<reference evidence="3 4" key="1">
    <citation type="submission" date="2022-11" db="EMBL/GenBank/DDBJ databases">
        <title>Mucor velutinosus strain NIH1002 WGS.</title>
        <authorList>
            <person name="Subramanian P."/>
            <person name="Mullikin J.C."/>
            <person name="Segre J.A."/>
            <person name="Zelazny A.M."/>
        </authorList>
    </citation>
    <scope>NUCLEOTIDE SEQUENCE [LARGE SCALE GENOMIC DNA]</scope>
    <source>
        <strain evidence="3 4">NIH1002</strain>
    </source>
</reference>
<evidence type="ECO:0000259" key="2">
    <source>
        <dbReference type="PROSITE" id="PS50003"/>
    </source>
</evidence>
<dbReference type="InterPro" id="IPR001849">
    <property type="entry name" value="PH_domain"/>
</dbReference>
<feature type="domain" description="PH" evidence="2">
    <location>
        <begin position="285"/>
        <end position="405"/>
    </location>
</feature>
<dbReference type="PROSITE" id="PS50003">
    <property type="entry name" value="PH_DOMAIN"/>
    <property type="match status" value="1"/>
</dbReference>
<protein>
    <recommendedName>
        <fullName evidence="2">PH domain-containing protein</fullName>
    </recommendedName>
</protein>
<dbReference type="EMBL" id="JASEJX010000011">
    <property type="protein sequence ID" value="KAK4520196.1"/>
    <property type="molecule type" value="Genomic_DNA"/>
</dbReference>
<dbReference type="GeneID" id="89952013"/>
<evidence type="ECO:0000256" key="1">
    <source>
        <dbReference type="SAM" id="MobiDB-lite"/>
    </source>
</evidence>
<proteinExistence type="predicted"/>
<dbReference type="RefSeq" id="XP_064686862.1">
    <property type="nucleotide sequence ID" value="XM_064827578.1"/>
</dbReference>
<dbReference type="AlphaFoldDB" id="A0AAN7DRV6"/>
<dbReference type="Proteomes" id="UP001304243">
    <property type="component" value="Unassembled WGS sequence"/>
</dbReference>
<organism evidence="3 4">
    <name type="scientific">Mucor velutinosus</name>
    <dbReference type="NCBI Taxonomy" id="708070"/>
    <lineage>
        <taxon>Eukaryota</taxon>
        <taxon>Fungi</taxon>
        <taxon>Fungi incertae sedis</taxon>
        <taxon>Mucoromycota</taxon>
        <taxon>Mucoromycotina</taxon>
        <taxon>Mucoromycetes</taxon>
        <taxon>Mucorales</taxon>
        <taxon>Mucorineae</taxon>
        <taxon>Mucoraceae</taxon>
        <taxon>Mucor</taxon>
    </lineage>
</organism>
<comment type="caution">
    <text evidence="3">The sequence shown here is derived from an EMBL/GenBank/DDBJ whole genome shotgun (WGS) entry which is preliminary data.</text>
</comment>
<evidence type="ECO:0000313" key="3">
    <source>
        <dbReference type="EMBL" id="KAK4520196.1"/>
    </source>
</evidence>
<dbReference type="SUPFAM" id="SSF50729">
    <property type="entry name" value="PH domain-like"/>
    <property type="match status" value="1"/>
</dbReference>
<accession>A0AAN7DRV6</accession>